<dbReference type="GO" id="GO:0000776">
    <property type="term" value="C:kinetochore"/>
    <property type="evidence" value="ECO:0007669"/>
    <property type="project" value="InterPro"/>
</dbReference>
<dbReference type="GO" id="GO:0051382">
    <property type="term" value="P:kinetochore assembly"/>
    <property type="evidence" value="ECO:0007669"/>
    <property type="project" value="InterPro"/>
</dbReference>
<dbReference type="Gene3D" id="2.60.120.10">
    <property type="entry name" value="Jelly Rolls"/>
    <property type="match status" value="1"/>
</dbReference>
<evidence type="ECO:0000256" key="3">
    <source>
        <dbReference type="ARBA" id="ARBA00023125"/>
    </source>
</evidence>
<evidence type="ECO:0000256" key="10">
    <source>
        <dbReference type="SAM" id="MobiDB-lite"/>
    </source>
</evidence>
<comment type="function">
    <text evidence="5">Component of the CENPA-NAC (nucleosome-associated) complex, a complex that plays a central role in assembly of kinetochore proteins, mitotic progression and chromosome segregation. The CENPA-NAC complex recruits the CENPA-CAD (nucleosome distal) complex and may be involved in incorporation of newly synthesized CENPA into centromeres. CENPC recruits DNA methylation and DNMT3B to both centromeric and pericentromeric satellite repeats and regulates the histone code in these regions.</text>
</comment>
<feature type="region of interest" description="Disordered" evidence="10">
    <location>
        <begin position="1340"/>
        <end position="1448"/>
    </location>
</feature>
<evidence type="ECO:0000256" key="6">
    <source>
        <dbReference type="ARBA" id="ARBA00064952"/>
    </source>
</evidence>
<feature type="compositionally biased region" description="Polar residues" evidence="10">
    <location>
        <begin position="94"/>
        <end position="114"/>
    </location>
</feature>
<reference evidence="12 13" key="1">
    <citation type="journal article" date="2018" name="Nat. Ecol. Evol.">
        <title>Shark genomes provide insights into elasmobranch evolution and the origin of vertebrates.</title>
        <authorList>
            <person name="Hara Y"/>
            <person name="Yamaguchi K"/>
            <person name="Onimaru K"/>
            <person name="Kadota M"/>
            <person name="Koyanagi M"/>
            <person name="Keeley SD"/>
            <person name="Tatsumi K"/>
            <person name="Tanaka K"/>
            <person name="Motone F"/>
            <person name="Kageyama Y"/>
            <person name="Nozu R"/>
            <person name="Adachi N"/>
            <person name="Nishimura O"/>
            <person name="Nakagawa R"/>
            <person name="Tanegashima C"/>
            <person name="Kiyatake I"/>
            <person name="Matsumoto R"/>
            <person name="Murakumo K"/>
            <person name="Nishida K"/>
            <person name="Terakita A"/>
            <person name="Kuratani S"/>
            <person name="Sato K"/>
            <person name="Hyodo S Kuraku.S."/>
        </authorList>
    </citation>
    <scope>NUCLEOTIDE SEQUENCE [LARGE SCALE GENOMIC DNA]</scope>
</reference>
<evidence type="ECO:0000256" key="4">
    <source>
        <dbReference type="ARBA" id="ARBA00023242"/>
    </source>
</evidence>
<feature type="compositionally biased region" description="Basic residues" evidence="10">
    <location>
        <begin position="974"/>
        <end position="988"/>
    </location>
</feature>
<feature type="region of interest" description="Disordered" evidence="10">
    <location>
        <begin position="1066"/>
        <end position="1159"/>
    </location>
</feature>
<dbReference type="GO" id="GO:0005721">
    <property type="term" value="C:pericentric heterochromatin"/>
    <property type="evidence" value="ECO:0007669"/>
    <property type="project" value="UniProtKB-ARBA"/>
</dbReference>
<dbReference type="SUPFAM" id="SSF51182">
    <property type="entry name" value="RmlC-like cupins"/>
    <property type="match status" value="1"/>
</dbReference>
<evidence type="ECO:0000256" key="9">
    <source>
        <dbReference type="ARBA" id="ARBA00083562"/>
    </source>
</evidence>
<feature type="compositionally biased region" description="Basic and acidic residues" evidence="10">
    <location>
        <begin position="903"/>
        <end position="912"/>
    </location>
</feature>
<comment type="subcellular location">
    <subcellularLocation>
        <location evidence="1">Nucleus</location>
    </subcellularLocation>
</comment>
<dbReference type="FunFam" id="2.60.120.10:FF:000033">
    <property type="entry name" value="Centromere protein C 1"/>
    <property type="match status" value="1"/>
</dbReference>
<feature type="region of interest" description="Disordered" evidence="10">
    <location>
        <begin position="65"/>
        <end position="129"/>
    </location>
</feature>
<name>A0A401NN50_SCYTO</name>
<feature type="compositionally biased region" description="Basic and acidic residues" evidence="10">
    <location>
        <begin position="78"/>
        <end position="92"/>
    </location>
</feature>
<proteinExistence type="inferred from homology"/>
<feature type="compositionally biased region" description="Polar residues" evidence="10">
    <location>
        <begin position="1126"/>
        <end position="1136"/>
    </location>
</feature>
<dbReference type="Pfam" id="PF11699">
    <property type="entry name" value="CENP-C_C"/>
    <property type="match status" value="1"/>
</dbReference>
<dbReference type="GO" id="GO:0051455">
    <property type="term" value="P:spindle attachment to meiosis I kinetochore"/>
    <property type="evidence" value="ECO:0007669"/>
    <property type="project" value="TreeGrafter"/>
</dbReference>
<dbReference type="InterPro" id="IPR025974">
    <property type="entry name" value="Mif2/CENP-C_cupin"/>
</dbReference>
<dbReference type="Proteomes" id="UP000288216">
    <property type="component" value="Unassembled WGS sequence"/>
</dbReference>
<dbReference type="PANTHER" id="PTHR16684:SF11">
    <property type="entry name" value="CENTROMERE PROTEIN C"/>
    <property type="match status" value="1"/>
</dbReference>
<comment type="caution">
    <text evidence="12">The sequence shown here is derived from an EMBL/GenBank/DDBJ whole genome shotgun (WGS) entry which is preliminary data.</text>
</comment>
<evidence type="ECO:0000256" key="5">
    <source>
        <dbReference type="ARBA" id="ARBA00053516"/>
    </source>
</evidence>
<evidence type="ECO:0000313" key="12">
    <source>
        <dbReference type="EMBL" id="GCB62282.1"/>
    </source>
</evidence>
<comment type="subunit">
    <text evidence="6">Oligomer. Component of the CENPA-NAC complex, at least composed of CENPA, CENPC, CENPH, CENPM, CENPN, CENPT and CENPU. The CENPA-NAC complex interacts with the CENPA-CAD complex, composed of CENPI, CENPK, CENPL, CENPO, CENPP, CENPQ, CENPR and CENPS. Binds to DAXX. Interacts with DNMT3B. Interacts directly with CENPA. Identified in a centromere complex containing histones H2A, H2B and H4, and at least CENPA, CENPB, CENPC, CENPT, CENPN, HJURP, SUPT16H, SSRP1 and RSF1. Interacts with MEIKIN.</text>
</comment>
<protein>
    <recommendedName>
        <fullName evidence="7">Centromere protein C</fullName>
    </recommendedName>
    <alternativeName>
        <fullName evidence="8">Centromere autoantigen C</fullName>
    </alternativeName>
    <alternativeName>
        <fullName evidence="9">Centromere protein C 1</fullName>
    </alternativeName>
</protein>
<feature type="compositionally biased region" description="Basic and acidic residues" evidence="10">
    <location>
        <begin position="1418"/>
        <end position="1438"/>
    </location>
</feature>
<organism evidence="12 13">
    <name type="scientific">Scyliorhinus torazame</name>
    <name type="common">Cloudy catshark</name>
    <name type="synonym">Catulus torazame</name>
    <dbReference type="NCBI Taxonomy" id="75743"/>
    <lineage>
        <taxon>Eukaryota</taxon>
        <taxon>Metazoa</taxon>
        <taxon>Chordata</taxon>
        <taxon>Craniata</taxon>
        <taxon>Vertebrata</taxon>
        <taxon>Chondrichthyes</taxon>
        <taxon>Elasmobranchii</taxon>
        <taxon>Galeomorphii</taxon>
        <taxon>Galeoidea</taxon>
        <taxon>Carcharhiniformes</taxon>
        <taxon>Scyliorhinidae</taxon>
        <taxon>Scyliorhinus</taxon>
    </lineage>
</organism>
<keyword evidence="13" id="KW-1185">Reference proteome</keyword>
<evidence type="ECO:0000256" key="8">
    <source>
        <dbReference type="ARBA" id="ARBA00082151"/>
    </source>
</evidence>
<feature type="region of interest" description="Disordered" evidence="10">
    <location>
        <begin position="306"/>
        <end position="326"/>
    </location>
</feature>
<dbReference type="EMBL" id="BFAA01002564">
    <property type="protein sequence ID" value="GCB62282.1"/>
    <property type="molecule type" value="Genomic_DNA"/>
</dbReference>
<dbReference type="OMA" id="GPYKEKG"/>
<feature type="compositionally biased region" description="Polar residues" evidence="10">
    <location>
        <begin position="1376"/>
        <end position="1385"/>
    </location>
</feature>
<dbReference type="InterPro" id="IPR028386">
    <property type="entry name" value="CENP-C/Mif2/cnp3"/>
</dbReference>
<comment type="similarity">
    <text evidence="2">Belongs to the CENP-C/MIF2 family.</text>
</comment>
<evidence type="ECO:0000259" key="11">
    <source>
        <dbReference type="Pfam" id="PF11699"/>
    </source>
</evidence>
<sequence length="1578" mass="176409">MSGEAALPRLKLPKQPYRSRYYRDNVFGRLTGKPTPITSQKNVNTSTILNNFLVGLDSINNSRSRLDSTPHLSKAKNPVKESSKNLQGEKRSSVKSQLQLPENNQSCHVKGSSTNKRKENNGYCSSSKQMEPRLVLPESDKARVCGGADSVDGGDGRDLVDEAEEPLLITVKTLMPEEDMSPVETFGITYNAESSVINSTPNASGLLHDLKPQMRLCFNTSITPVAIRHPLLLIKEKNIAQSTSGVEKQKSSFNYFGKQPVVSVMPPAAQVATSISALKYNDFEFELTENESFSFESQVIIPRKSQKPNMQENKSVSNIKKGKHRETAEKEVAAMDEKQDHLLSEPMPFLKLLAYKETSKVKKTTKSEEAGKKSAVLPLKNNVEELQEKLANEPSSTSKLPFTPKQKTKLRLVNQRSGTKHAAVEGNLDECEAFQEEPPLSVVEKAKGMEKSKVSKLSAVSKHAAKSDSLPNLSKAVASNSKRTLCTVSKTPNKKVVNQPMSQSAIKLKHAAKSDSLPKAVASIRKRTLCTESETPNKKEVVNQTMSSDYNSLTKCVEPVSVPLTEVIADDPECEKLAGLETNKVKTSLFSGKNKEATMLNSPRALSRLLQRVNSKRRSSSASETPAIFNSRCTNIKQKECPTENAVPSTSAIGKQKKEQAARFSNNFGIKPAVSALPHPKEDIQIPPTLDHEFEFEEESFCFVNWIAIPRKAIIQDPAEQEKKSVLAAKKAKKKERVQKTELTRKKVIIPLKKLSMNKNNRSKIENQPEGCGRKSTHLLKYNKTVGSTEKKEQEIQNESLLHSKHLLSTKQKEIAGKKRGRPRKNIVVESVEADEEILGENFHVDNENGTEKSRLSEEGVITCKKFPESGRSVNLPSSDPKHLAPRQTGRKTRGRPRKKCAGKPDRAKGQEELQEDFCIEDVRNRTEKSHLSKQDATSSGRNAEPKSSADFPQPYTHEKRSKLPLLTKPQTQNKKKPKGGQKQKPTVKKKEMSVKKTLLKKPYSKKNLPYQFDETLPQDNIEGVYTRSQRPSRPPSKWWVVEPDDNRAQMTLKADYLTELDDSLQEQTAKPFKSQMKKDLKIRSLPARAKTSRSEIHSSEKQHFEEDVSENDSSSSSAHTWSKPKGQQGTANQHGNLGRPSPCQSKATGQRGKTNQWNDDFDDVLFKEQSREQKYSAQPRPKKRLFSEVEEEKGFDSPLPKKQNPTPKLKVHNFDMQEQNKMQEEEEYSPLSRPAYVCKTARQPNDYIASPSKSSSQKLCRESLASVSAASVGKKTPQRPTTVQMSSEIKKQFATGTKKFFIKSIEHGANTQASPGSSNQAVMGPRNYTTVKYRAETVPSEYFEQPTDISEEDDKPRASTSVQSKRTLKRGVPQDNLSVFNSSGPGPCANYEEPSDADGVGYLYHGETMDFGDANEDDRSLKDTANEENDNYEKEPSEVATQGSSKSTRVWSVKESSEVFIDCVKTSDMCDFSYPLKTEYEDNRSIGICKSLNWQTFSCGKLVLGPYKEKGCQMVYKDTVIFHILKGDLGITIYHTTYHLKEGDYFFVPSGNTYNITNLQDTEAVLLFTQLKGGKMD</sequence>
<dbReference type="OrthoDB" id="1939643at2759"/>
<evidence type="ECO:0000256" key="1">
    <source>
        <dbReference type="ARBA" id="ARBA00004123"/>
    </source>
</evidence>
<feature type="compositionally biased region" description="Polar residues" evidence="10">
    <location>
        <begin position="1143"/>
        <end position="1159"/>
    </location>
</feature>
<keyword evidence="3" id="KW-0238">DNA-binding</keyword>
<dbReference type="InterPro" id="IPR011051">
    <property type="entry name" value="RmlC_Cupin_sf"/>
</dbReference>
<feature type="region of interest" description="Disordered" evidence="10">
    <location>
        <begin position="868"/>
        <end position="1003"/>
    </location>
</feature>
<dbReference type="InterPro" id="IPR014710">
    <property type="entry name" value="RmlC-like_jellyroll"/>
</dbReference>
<evidence type="ECO:0000313" key="13">
    <source>
        <dbReference type="Proteomes" id="UP000288216"/>
    </source>
</evidence>
<dbReference type="GO" id="GO:0019237">
    <property type="term" value="F:centromeric DNA binding"/>
    <property type="evidence" value="ECO:0007669"/>
    <property type="project" value="InterPro"/>
</dbReference>
<dbReference type="PANTHER" id="PTHR16684">
    <property type="entry name" value="CENTROMERE PROTEIN C"/>
    <property type="match status" value="1"/>
</dbReference>
<dbReference type="GO" id="GO:0005634">
    <property type="term" value="C:nucleus"/>
    <property type="evidence" value="ECO:0007669"/>
    <property type="project" value="UniProtKB-SubCell"/>
</dbReference>
<accession>A0A401NN50</accession>
<keyword evidence="4" id="KW-0539">Nucleus</keyword>
<dbReference type="STRING" id="75743.A0A401NN50"/>
<feature type="region of interest" description="Disordered" evidence="10">
    <location>
        <begin position="1171"/>
        <end position="1212"/>
    </location>
</feature>
<dbReference type="GO" id="GO:0051315">
    <property type="term" value="P:attachment of mitotic spindle microtubules to kinetochore"/>
    <property type="evidence" value="ECO:0007669"/>
    <property type="project" value="TreeGrafter"/>
</dbReference>
<feature type="domain" description="Mif2/CENP-C cupin" evidence="11">
    <location>
        <begin position="1491"/>
        <end position="1571"/>
    </location>
</feature>
<feature type="compositionally biased region" description="Basic and acidic residues" evidence="10">
    <location>
        <begin position="1093"/>
        <end position="1107"/>
    </location>
</feature>
<evidence type="ECO:0000256" key="2">
    <source>
        <dbReference type="ARBA" id="ARBA00010291"/>
    </source>
</evidence>
<evidence type="ECO:0000256" key="7">
    <source>
        <dbReference type="ARBA" id="ARBA00068530"/>
    </source>
</evidence>
<feature type="compositionally biased region" description="Basic residues" evidence="10">
    <location>
        <begin position="889"/>
        <end position="902"/>
    </location>
</feature>
<gene>
    <name evidence="12" type="ORF">scyTo_0007202</name>
</gene>
<feature type="compositionally biased region" description="Basic and acidic residues" evidence="10">
    <location>
        <begin position="921"/>
        <end position="934"/>
    </location>
</feature>
<feature type="compositionally biased region" description="Polar residues" evidence="10">
    <location>
        <begin position="307"/>
        <end position="318"/>
    </location>
</feature>